<evidence type="ECO:0000313" key="2">
    <source>
        <dbReference type="EMBL" id="GAQ19968.1"/>
    </source>
</evidence>
<reference evidence="2 3" key="2">
    <citation type="journal article" date="2016" name="Genome Announc.">
        <title>Draft Genome Sequence of Oceanobacillus picturae Heshi-B3, Isolated from Fermented Rice Bran in a Traditional Japanese Seafood Dish.</title>
        <authorList>
            <person name="Akuzawa S."/>
            <person name="Nagaoka J."/>
            <person name="Kanekatsu M."/>
            <person name="Kanesaki Y."/>
            <person name="Suzuki T."/>
        </authorList>
    </citation>
    <scope>NUCLEOTIDE SEQUENCE [LARGE SCALE GENOMIC DNA]</scope>
    <source>
        <strain evidence="2 3">Heshi-B3</strain>
    </source>
</reference>
<proteinExistence type="predicted"/>
<dbReference type="RefSeq" id="WP_058951447.1">
    <property type="nucleotide sequence ID" value="NZ_BBXV01000090.1"/>
</dbReference>
<name>A0A0U9HD39_9BACI</name>
<organism evidence="2 3">
    <name type="scientific">Oceanobacillus picturae</name>
    <dbReference type="NCBI Taxonomy" id="171693"/>
    <lineage>
        <taxon>Bacteria</taxon>
        <taxon>Bacillati</taxon>
        <taxon>Bacillota</taxon>
        <taxon>Bacilli</taxon>
        <taxon>Bacillales</taxon>
        <taxon>Bacillaceae</taxon>
        <taxon>Oceanobacillus</taxon>
    </lineage>
</organism>
<dbReference type="AlphaFoldDB" id="A0A0U9HD39"/>
<sequence>MRKGKERIVQDVIVSWSGGKDSAIALHTLQQSSDFRVVGLLSTYSEKSGRLAIHEVLKEMLYAQASSLNLPLYGIGMPDSVTNKAYERIMGEQFEKFISKGIRAIAYADLFLEDIKLYRERLLKQHGMRGIFPLWEEDTASVAGQFIEDGFKTIVTTVDTEVLPANMAGRMFNHQFLEDLPVHVDPCGENGEFHTFVYDGPNFQHGLPITKGAHFLTFEGKFAHAEIILKL</sequence>
<dbReference type="SUPFAM" id="SSF52402">
    <property type="entry name" value="Adenine nucleotide alpha hydrolases-like"/>
    <property type="match status" value="1"/>
</dbReference>
<evidence type="ECO:0000259" key="1">
    <source>
        <dbReference type="Pfam" id="PF01902"/>
    </source>
</evidence>
<dbReference type="Gene3D" id="3.40.50.620">
    <property type="entry name" value="HUPs"/>
    <property type="match status" value="1"/>
</dbReference>
<gene>
    <name evidence="2" type="ORF">OPHB3_3954</name>
</gene>
<dbReference type="EMBL" id="BBXV01000090">
    <property type="protein sequence ID" value="GAQ19968.1"/>
    <property type="molecule type" value="Genomic_DNA"/>
</dbReference>
<accession>A0A0U9HD39</accession>
<dbReference type="Pfam" id="PF01902">
    <property type="entry name" value="Diphthami_syn_2"/>
    <property type="match status" value="1"/>
</dbReference>
<protein>
    <recommendedName>
        <fullName evidence="1">Diphthamide synthase domain-containing protein</fullName>
    </recommendedName>
</protein>
<dbReference type="Proteomes" id="UP000052946">
    <property type="component" value="Unassembled WGS sequence"/>
</dbReference>
<comment type="caution">
    <text evidence="2">The sequence shown here is derived from an EMBL/GenBank/DDBJ whole genome shotgun (WGS) entry which is preliminary data.</text>
</comment>
<dbReference type="Gene3D" id="3.90.1490.10">
    <property type="entry name" value="putative n-type atp pyrophosphatase, domain 2"/>
    <property type="match status" value="1"/>
</dbReference>
<dbReference type="InterPro" id="IPR002761">
    <property type="entry name" value="Diphthami_syn_dom"/>
</dbReference>
<dbReference type="CDD" id="cd01994">
    <property type="entry name" value="AANH_PF0828-like"/>
    <property type="match status" value="1"/>
</dbReference>
<evidence type="ECO:0000313" key="3">
    <source>
        <dbReference type="Proteomes" id="UP000052946"/>
    </source>
</evidence>
<reference evidence="3" key="1">
    <citation type="submission" date="2015-07" db="EMBL/GenBank/DDBJ databases">
        <title>Draft Genome Sequence of Oceanobacillus picturae Heshi-B3 that Was Isolated from Fermented Rice Bran with Aging Salted Mackerel, Which Was Named Heshiko as Traditional Fermented Seafood in Japan.</title>
        <authorList>
            <person name="Akuzawa S."/>
            <person name="Nakagawa J."/>
            <person name="Kanekatsu T."/>
            <person name="Kanesaki Y."/>
            <person name="Suzuki T."/>
        </authorList>
    </citation>
    <scope>NUCLEOTIDE SEQUENCE [LARGE SCALE GENOMIC DNA]</scope>
    <source>
        <strain evidence="3">Heshi-B3</strain>
    </source>
</reference>
<dbReference type="OrthoDB" id="3572539at2"/>
<dbReference type="InterPro" id="IPR014729">
    <property type="entry name" value="Rossmann-like_a/b/a_fold"/>
</dbReference>
<feature type="domain" description="Diphthamide synthase" evidence="1">
    <location>
        <begin position="12"/>
        <end position="216"/>
    </location>
</feature>